<keyword evidence="2" id="KW-0175">Coiled coil</keyword>
<feature type="compositionally biased region" description="Polar residues" evidence="3">
    <location>
        <begin position="711"/>
        <end position="728"/>
    </location>
</feature>
<dbReference type="InterPro" id="IPR014720">
    <property type="entry name" value="dsRBD_dom"/>
</dbReference>
<keyword evidence="1" id="KW-0694">RNA-binding</keyword>
<dbReference type="PANTHER" id="PTHR13482:SF3">
    <property type="entry name" value="MICROPROCESSOR COMPLEX SUBUNIT DGCR8"/>
    <property type="match status" value="1"/>
</dbReference>
<dbReference type="EMBL" id="CANHGI010000001">
    <property type="protein sequence ID" value="CAI5439069.1"/>
    <property type="molecule type" value="Genomic_DNA"/>
</dbReference>
<accession>A0A9P1I7L9</accession>
<feature type="coiled-coil region" evidence="2">
    <location>
        <begin position="99"/>
        <end position="126"/>
    </location>
</feature>
<dbReference type="GO" id="GO:0042802">
    <property type="term" value="F:identical protein binding"/>
    <property type="evidence" value="ECO:0007669"/>
    <property type="project" value="InterPro"/>
</dbReference>
<protein>
    <recommendedName>
        <fullName evidence="4">DRBM domain-containing protein</fullName>
    </recommendedName>
</protein>
<evidence type="ECO:0000259" key="4">
    <source>
        <dbReference type="PROSITE" id="PS50137"/>
    </source>
</evidence>
<dbReference type="OrthoDB" id="112668at2759"/>
<feature type="region of interest" description="Disordered" evidence="3">
    <location>
        <begin position="1"/>
        <end position="78"/>
    </location>
</feature>
<dbReference type="PROSITE" id="PS50137">
    <property type="entry name" value="DS_RBD"/>
    <property type="match status" value="1"/>
</dbReference>
<feature type="compositionally biased region" description="Acidic residues" evidence="3">
    <location>
        <begin position="25"/>
        <end position="41"/>
    </location>
</feature>
<feature type="compositionally biased region" description="Low complexity" evidence="3">
    <location>
        <begin position="57"/>
        <end position="72"/>
    </location>
</feature>
<reference evidence="5" key="1">
    <citation type="submission" date="2022-11" db="EMBL/GenBank/DDBJ databases">
        <authorList>
            <person name="Kikuchi T."/>
        </authorList>
    </citation>
    <scope>NUCLEOTIDE SEQUENCE</scope>
    <source>
        <strain evidence="5">PS1010</strain>
    </source>
</reference>
<evidence type="ECO:0000313" key="6">
    <source>
        <dbReference type="Proteomes" id="UP001152747"/>
    </source>
</evidence>
<dbReference type="InterPro" id="IPR040375">
    <property type="entry name" value="DGCR8"/>
</dbReference>
<dbReference type="GO" id="GO:0031053">
    <property type="term" value="P:primary miRNA processing"/>
    <property type="evidence" value="ECO:0007669"/>
    <property type="project" value="InterPro"/>
</dbReference>
<feature type="domain" description="DRBM" evidence="4">
    <location>
        <begin position="347"/>
        <end position="454"/>
    </location>
</feature>
<feature type="region of interest" description="Disordered" evidence="3">
    <location>
        <begin position="702"/>
        <end position="728"/>
    </location>
</feature>
<dbReference type="Gene3D" id="3.30.160.20">
    <property type="match status" value="1"/>
</dbReference>
<evidence type="ECO:0000313" key="5">
    <source>
        <dbReference type="EMBL" id="CAI5439069.1"/>
    </source>
</evidence>
<dbReference type="GO" id="GO:0003725">
    <property type="term" value="F:double-stranded RNA binding"/>
    <property type="evidence" value="ECO:0007669"/>
    <property type="project" value="TreeGrafter"/>
</dbReference>
<dbReference type="PANTHER" id="PTHR13482">
    <property type="entry name" value="MICRORNA PROCESSOR COMPLEX SUBUNIT DGCR8"/>
    <property type="match status" value="1"/>
</dbReference>
<proteinExistence type="predicted"/>
<dbReference type="AlphaFoldDB" id="A0A9P1I7L9"/>
<dbReference type="GO" id="GO:0070877">
    <property type="term" value="C:microprocessor complex"/>
    <property type="evidence" value="ECO:0007669"/>
    <property type="project" value="InterPro"/>
</dbReference>
<dbReference type="Gene3D" id="2.20.70.10">
    <property type="match status" value="1"/>
</dbReference>
<evidence type="ECO:0000256" key="2">
    <source>
        <dbReference type="SAM" id="Coils"/>
    </source>
</evidence>
<evidence type="ECO:0000256" key="3">
    <source>
        <dbReference type="SAM" id="MobiDB-lite"/>
    </source>
</evidence>
<dbReference type="GO" id="GO:0070878">
    <property type="term" value="F:primary miRNA binding"/>
    <property type="evidence" value="ECO:0007669"/>
    <property type="project" value="TreeGrafter"/>
</dbReference>
<feature type="compositionally biased region" description="Basic and acidic residues" evidence="3">
    <location>
        <begin position="1"/>
        <end position="24"/>
    </location>
</feature>
<organism evidence="5 6">
    <name type="scientific">Caenorhabditis angaria</name>
    <dbReference type="NCBI Taxonomy" id="860376"/>
    <lineage>
        <taxon>Eukaryota</taxon>
        <taxon>Metazoa</taxon>
        <taxon>Ecdysozoa</taxon>
        <taxon>Nematoda</taxon>
        <taxon>Chromadorea</taxon>
        <taxon>Rhabditida</taxon>
        <taxon>Rhabditina</taxon>
        <taxon>Rhabditomorpha</taxon>
        <taxon>Rhabditoidea</taxon>
        <taxon>Rhabditidae</taxon>
        <taxon>Peloderinae</taxon>
        <taxon>Caenorhabditis</taxon>
    </lineage>
</organism>
<keyword evidence="6" id="KW-1185">Reference proteome</keyword>
<name>A0A9P1I7L9_9PELO</name>
<evidence type="ECO:0000256" key="1">
    <source>
        <dbReference type="PROSITE-ProRule" id="PRU00266"/>
    </source>
</evidence>
<dbReference type="SUPFAM" id="SSF54768">
    <property type="entry name" value="dsRNA-binding domain-like"/>
    <property type="match status" value="1"/>
</dbReference>
<sequence>MGDGEDSARQILENERMRILRELAEMESEEDEEDNDDDDEISPPPPPPPEEEMLTEISSTSSSSDNVINTSDEVQPNETEFVIEKEAPVKCPFSASENQPKIEQDENEFEAELEELIEKGGEVEDENSSRKVWKTVLEKIDHDRFNPLPADWAMVTHASGMPVYLHKPTRVITLTRPYKVEGAIRSHLIPISSVPCLYRQKLEEKEEARKEELEKKVMEEESSTAQKLAAHILSGANAGIVENQDDLLLKPEQYHEYCAKRFKFKKILVNRYNSCEEKFEAKKTRRLDNVLARAGFKGKYEDMKKDKDEHELLITAPSGAVLIDVTPYDHRRYANKKPFLLNPVGRTTVTVLNEFMQRLVKGKIEYECDDNRSVTCPYKATAWLTMKTSAIIQTGGNAKEKLSLLREQAELMGANTTFGVDGDSRKFPIGRGVGHSKKTSRLAAARDALGKLIPSLNVNDTFICTGVQEKSESGATKSYDEEAMELFDKVNILSKNLTHLCIKFGITKPMSLLKDAVAKSLRWNGMTLEVQKDFVGNGGELSKITLILGDMKEQAEGNGVKAATQIAAQMMLAKLNPELTSYGSFLRLYGGLESKVAKDEAKKQHDQVVRLQNQGSLLQPNHAVLEKLKEEMRKVALVHPPRQFLYGLASQEIPFNPQITISVGVQTERILASPPSQFMLPPPPPVPQNIYYPQIPLPIEDLGRKRPFCPDSTNLTTEPQSKQAPPFS</sequence>
<gene>
    <name evidence="5" type="ORF">CAMP_LOCUS1706</name>
</gene>
<dbReference type="GO" id="GO:0020037">
    <property type="term" value="F:heme binding"/>
    <property type="evidence" value="ECO:0007669"/>
    <property type="project" value="InterPro"/>
</dbReference>
<comment type="caution">
    <text evidence="5">The sequence shown here is derived from an EMBL/GenBank/DDBJ whole genome shotgun (WGS) entry which is preliminary data.</text>
</comment>
<dbReference type="Proteomes" id="UP001152747">
    <property type="component" value="Unassembled WGS sequence"/>
</dbReference>
<dbReference type="Gene3D" id="3.30.160.590">
    <property type="match status" value="1"/>
</dbReference>